<evidence type="ECO:0000313" key="14">
    <source>
        <dbReference type="Proteomes" id="UP000094271"/>
    </source>
</evidence>
<evidence type="ECO:0000259" key="8">
    <source>
        <dbReference type="PROSITE" id="PS50928"/>
    </source>
</evidence>
<feature type="transmembrane region" description="Helical" evidence="7">
    <location>
        <begin position="21"/>
        <end position="39"/>
    </location>
</feature>
<keyword evidence="6 7" id="KW-0472">Membrane</keyword>
<dbReference type="EMBL" id="MCGH01000002">
    <property type="protein sequence ID" value="ODM05849.1"/>
    <property type="molecule type" value="Genomic_DNA"/>
</dbReference>
<evidence type="ECO:0000313" key="15">
    <source>
        <dbReference type="Proteomes" id="UP000094869"/>
    </source>
</evidence>
<dbReference type="AlphaFoldDB" id="A0A1E3AB53"/>
<dbReference type="EMBL" id="MCGI01000001">
    <property type="protein sequence ID" value="ODM13121.1"/>
    <property type="molecule type" value="Genomic_DNA"/>
</dbReference>
<keyword evidence="5 7" id="KW-1133">Transmembrane helix</keyword>
<dbReference type="PANTHER" id="PTHR43227">
    <property type="entry name" value="BLL4140 PROTEIN"/>
    <property type="match status" value="1"/>
</dbReference>
<comment type="similarity">
    <text evidence="7">Belongs to the binding-protein-dependent transport system permease family.</text>
</comment>
<dbReference type="Proteomes" id="UP000094271">
    <property type="component" value="Unassembled WGS sequence"/>
</dbReference>
<dbReference type="Proteomes" id="UP000095003">
    <property type="component" value="Unassembled WGS sequence"/>
</dbReference>
<evidence type="ECO:0000256" key="1">
    <source>
        <dbReference type="ARBA" id="ARBA00004651"/>
    </source>
</evidence>
<evidence type="ECO:0000256" key="7">
    <source>
        <dbReference type="RuleBase" id="RU363032"/>
    </source>
</evidence>
<keyword evidence="2 7" id="KW-0813">Transport</keyword>
<feature type="transmembrane region" description="Helical" evidence="7">
    <location>
        <begin position="286"/>
        <end position="306"/>
    </location>
</feature>
<feature type="transmembrane region" description="Helical" evidence="7">
    <location>
        <begin position="225"/>
        <end position="244"/>
    </location>
</feature>
<evidence type="ECO:0000313" key="16">
    <source>
        <dbReference type="Proteomes" id="UP000095003"/>
    </source>
</evidence>
<dbReference type="GO" id="GO:0005886">
    <property type="term" value="C:plasma membrane"/>
    <property type="evidence" value="ECO:0007669"/>
    <property type="project" value="UniProtKB-SubCell"/>
</dbReference>
<gene>
    <name evidence="9" type="primary">yteP_27</name>
    <name evidence="10" type="synonym">yteP_16</name>
    <name evidence="10" type="ORF">BEH84_00836</name>
    <name evidence="11" type="ORF">BEI59_18915</name>
    <name evidence="9" type="ORF">BEI61_01738</name>
    <name evidence="12" type="ORF">BEI63_11675</name>
</gene>
<dbReference type="GO" id="GO:0055085">
    <property type="term" value="P:transmembrane transport"/>
    <property type="evidence" value="ECO:0007669"/>
    <property type="project" value="InterPro"/>
</dbReference>
<dbReference type="InterPro" id="IPR050809">
    <property type="entry name" value="UgpAE/MalFG_permease"/>
</dbReference>
<dbReference type="EMBL" id="MEHA01000014">
    <property type="protein sequence ID" value="ODR49182.1"/>
    <property type="molecule type" value="Genomic_DNA"/>
</dbReference>
<sequence>MAGTATLAKKQTKSKKKGRNKMTLALLSMMLPGFIYLLINNYIPMAGLVIAFKRFNYSKGIWGSDWCGFSNFTYLFRTNDALNIVRNTLGYNLTFILLGNLLAVTVAVMLNFLRGNMNKKVYQTLILIPYLISMVVVSYIVYGFLSQDNGFLNSLFVKMGGEKISWYTETKYWPFILVIVNLWKGFGYSSILYYATVIGIDSSLYEAATVDGANRWKQVWHVTLPGLKGTIITMVLLAIGRMFYSDFGLFYQVPMRSGLLSSVTDTIDVFVYKGLTQLNDVGRASAAGFLQSVLGFVLVLTANFIVRKVDEDSALF</sequence>
<keyword evidence="3" id="KW-1003">Cell membrane</keyword>
<reference evidence="11 14" key="3">
    <citation type="submission" date="2016-08" db="EMBL/GenBank/DDBJ databases">
        <authorList>
            <person name="Seilhamer J.J."/>
        </authorList>
    </citation>
    <scope>NUCLEOTIDE SEQUENCE [LARGE SCALE GENOMIC DNA]</scope>
    <source>
        <strain evidence="11 14">NML150140-1</strain>
    </source>
</reference>
<keyword evidence="4 7" id="KW-0812">Transmembrane</keyword>
<dbReference type="SUPFAM" id="SSF161098">
    <property type="entry name" value="MetI-like"/>
    <property type="match status" value="1"/>
</dbReference>
<keyword evidence="15" id="KW-1185">Reference proteome</keyword>
<organism evidence="9 13">
    <name type="scientific">Eisenbergiella tayi</name>
    <dbReference type="NCBI Taxonomy" id="1432052"/>
    <lineage>
        <taxon>Bacteria</taxon>
        <taxon>Bacillati</taxon>
        <taxon>Bacillota</taxon>
        <taxon>Clostridia</taxon>
        <taxon>Lachnospirales</taxon>
        <taxon>Lachnospiraceae</taxon>
        <taxon>Eisenbergiella</taxon>
    </lineage>
</organism>
<dbReference type="Gene3D" id="1.10.3720.10">
    <property type="entry name" value="MetI-like"/>
    <property type="match status" value="1"/>
</dbReference>
<reference evidence="13 16" key="1">
    <citation type="submission" date="2016-07" db="EMBL/GenBank/DDBJ databases">
        <title>Characterization of isolates of Eisenbergiella tayi derived from blood cultures, using whole genome sequencing.</title>
        <authorList>
            <person name="Burdz T."/>
            <person name="Wiebe D."/>
            <person name="Huynh C."/>
            <person name="Bernard K."/>
        </authorList>
    </citation>
    <scope>NUCLEOTIDE SEQUENCE [LARGE SCALE GENOMIC DNA]</scope>
    <source>
        <strain evidence="9 13">NML 110608</strain>
        <strain evidence="10 16">NML 120489</strain>
    </source>
</reference>
<evidence type="ECO:0000313" key="10">
    <source>
        <dbReference type="EMBL" id="ODM13121.1"/>
    </source>
</evidence>
<dbReference type="Pfam" id="PF00528">
    <property type="entry name" value="BPD_transp_1"/>
    <property type="match status" value="1"/>
</dbReference>
<dbReference type="RefSeq" id="WP_009251082.1">
    <property type="nucleotide sequence ID" value="NZ_BAABXS010000003.1"/>
</dbReference>
<dbReference type="OrthoDB" id="9785836at2"/>
<accession>A0A1E3AB53</accession>
<dbReference type="InterPro" id="IPR035906">
    <property type="entry name" value="MetI-like_sf"/>
</dbReference>
<evidence type="ECO:0000256" key="2">
    <source>
        <dbReference type="ARBA" id="ARBA00022448"/>
    </source>
</evidence>
<dbReference type="EMBL" id="MEHD01000021">
    <property type="protein sequence ID" value="ODR57748.1"/>
    <property type="molecule type" value="Genomic_DNA"/>
</dbReference>
<evidence type="ECO:0000313" key="9">
    <source>
        <dbReference type="EMBL" id="ODM05849.1"/>
    </source>
</evidence>
<comment type="subcellular location">
    <subcellularLocation>
        <location evidence="1 7">Cell membrane</location>
        <topology evidence="1 7">Multi-pass membrane protein</topology>
    </subcellularLocation>
</comment>
<evidence type="ECO:0000313" key="13">
    <source>
        <dbReference type="Proteomes" id="UP000094067"/>
    </source>
</evidence>
<dbReference type="PANTHER" id="PTHR43227:SF11">
    <property type="entry name" value="BLL4140 PROTEIN"/>
    <property type="match status" value="1"/>
</dbReference>
<feature type="transmembrane region" description="Helical" evidence="7">
    <location>
        <begin position="125"/>
        <end position="145"/>
    </location>
</feature>
<protein>
    <submittedName>
        <fullName evidence="9">Putative multiple-sugar transport system permease YteP</fullName>
    </submittedName>
    <submittedName>
        <fullName evidence="11">Sugar ABC transporter permease</fullName>
    </submittedName>
</protein>
<evidence type="ECO:0000256" key="6">
    <source>
        <dbReference type="ARBA" id="ARBA00023136"/>
    </source>
</evidence>
<feature type="domain" description="ABC transmembrane type-1" evidence="8">
    <location>
        <begin position="85"/>
        <end position="302"/>
    </location>
</feature>
<proteinExistence type="inferred from homology"/>
<dbReference type="PROSITE" id="PS50928">
    <property type="entry name" value="ABC_TM1"/>
    <property type="match status" value="1"/>
</dbReference>
<evidence type="ECO:0000256" key="3">
    <source>
        <dbReference type="ARBA" id="ARBA00022475"/>
    </source>
</evidence>
<dbReference type="GeneID" id="93299347"/>
<name>A0A1E3AB53_9FIRM</name>
<evidence type="ECO:0000313" key="11">
    <source>
        <dbReference type="EMBL" id="ODR49182.1"/>
    </source>
</evidence>
<keyword evidence="9" id="KW-0762">Sugar transport</keyword>
<evidence type="ECO:0000313" key="12">
    <source>
        <dbReference type="EMBL" id="ODR57748.1"/>
    </source>
</evidence>
<dbReference type="InterPro" id="IPR000515">
    <property type="entry name" value="MetI-like"/>
</dbReference>
<reference evidence="12 15" key="2">
    <citation type="submission" date="2016-08" db="EMBL/GenBank/DDBJ databases">
        <title>Characterization of Isolates of Eisenbergiella tayi Derived from Blood Cultures, Using Whole Genome Sequencing.</title>
        <authorList>
            <person name="Bernier A.-M."/>
            <person name="Burdz T."/>
            <person name="Wiebe D."/>
            <person name="Bernard K."/>
        </authorList>
    </citation>
    <scope>NUCLEOTIDE SEQUENCE [LARGE SCALE GENOMIC DNA]</scope>
    <source>
        <strain evidence="12 15">NML120146</strain>
    </source>
</reference>
<dbReference type="Proteomes" id="UP000094869">
    <property type="component" value="Unassembled WGS sequence"/>
</dbReference>
<evidence type="ECO:0000256" key="5">
    <source>
        <dbReference type="ARBA" id="ARBA00022989"/>
    </source>
</evidence>
<dbReference type="CDD" id="cd06261">
    <property type="entry name" value="TM_PBP2"/>
    <property type="match status" value="1"/>
</dbReference>
<comment type="caution">
    <text evidence="9">The sequence shown here is derived from an EMBL/GenBank/DDBJ whole genome shotgun (WGS) entry which is preliminary data.</text>
</comment>
<feature type="transmembrane region" description="Helical" evidence="7">
    <location>
        <begin position="89"/>
        <end position="113"/>
    </location>
</feature>
<feature type="transmembrane region" description="Helical" evidence="7">
    <location>
        <begin position="172"/>
        <end position="195"/>
    </location>
</feature>
<evidence type="ECO:0000256" key="4">
    <source>
        <dbReference type="ARBA" id="ARBA00022692"/>
    </source>
</evidence>
<dbReference type="Proteomes" id="UP000094067">
    <property type="component" value="Unassembled WGS sequence"/>
</dbReference>